<dbReference type="Proteomes" id="UP000664132">
    <property type="component" value="Unassembled WGS sequence"/>
</dbReference>
<dbReference type="EMBL" id="JAFJYH010000076">
    <property type="protein sequence ID" value="KAG4420839.1"/>
    <property type="molecule type" value="Genomic_DNA"/>
</dbReference>
<sequence>MRGKQSVCLFCRHTAQTRSQFKSPRRHASSPSAEPLVLPRLIIDLDAADSTFVRKVDGAPAPEEPQRSLLPIRRLEALKEHGKWAASHNARPNAALRTLQVSPIDIWAYGLLGINEFTPHQSSQDLRHITRRKAVHHMDSADSLVKEILNGFATDPSTNLRRAGFCRENEDAILKQMLEKTSFSRLRRMIPLLSSTTDGGRFLVKNGAYILDAIRVNRKMQNQTQYSESIPSSAVMELLNNLHINLESKGLPLGPDLCNGALYYASKTCNIAAVKKYLQLARRYQYAPDWRARKALRSLLLGLAKGEWGLRDGDRRREAIELITGWRGGLTPRGGEARSICFAYLSYKDTGKDIIHAIYPAYILGLGELGLHRAVHAEAFAGDPKRMNPILIGDEHKRFRAQMFAIAFLLAEDEQHALQVLESVPLEHKDITLSEDTKTMRNWRPKSSPVSRKEVVPTPNSSNVWLLSLLYNHYDFHHCIPTPTLKKHLAETIVQLPHDPSLALEALKNLLLLDTDFTRHPAGSGRKTARFITWGEVNGKGCIRFDTRKKWHQAEKELGEPTI</sequence>
<evidence type="ECO:0000313" key="1">
    <source>
        <dbReference type="EMBL" id="KAG4420839.1"/>
    </source>
</evidence>
<evidence type="ECO:0000313" key="2">
    <source>
        <dbReference type="Proteomes" id="UP000664132"/>
    </source>
</evidence>
<comment type="caution">
    <text evidence="1">The sequence shown here is derived from an EMBL/GenBank/DDBJ whole genome shotgun (WGS) entry which is preliminary data.</text>
</comment>
<reference evidence="1" key="1">
    <citation type="submission" date="2021-02" db="EMBL/GenBank/DDBJ databases">
        <title>Genome sequence Cadophora malorum strain M34.</title>
        <authorList>
            <person name="Stefanovic E."/>
            <person name="Vu D."/>
            <person name="Scully C."/>
            <person name="Dijksterhuis J."/>
            <person name="Roader J."/>
            <person name="Houbraken J."/>
        </authorList>
    </citation>
    <scope>NUCLEOTIDE SEQUENCE</scope>
    <source>
        <strain evidence="1">M34</strain>
    </source>
</reference>
<proteinExistence type="predicted"/>
<organism evidence="1 2">
    <name type="scientific">Cadophora malorum</name>
    <dbReference type="NCBI Taxonomy" id="108018"/>
    <lineage>
        <taxon>Eukaryota</taxon>
        <taxon>Fungi</taxon>
        <taxon>Dikarya</taxon>
        <taxon>Ascomycota</taxon>
        <taxon>Pezizomycotina</taxon>
        <taxon>Leotiomycetes</taxon>
        <taxon>Helotiales</taxon>
        <taxon>Ploettnerulaceae</taxon>
        <taxon>Cadophora</taxon>
    </lineage>
</organism>
<keyword evidence="2" id="KW-1185">Reference proteome</keyword>
<name>A0A8H7WBF6_9HELO</name>
<dbReference type="OrthoDB" id="3560511at2759"/>
<accession>A0A8H7WBF6</accession>
<gene>
    <name evidence="1" type="ORF">IFR04_006021</name>
</gene>
<dbReference type="AlphaFoldDB" id="A0A8H7WBF6"/>
<protein>
    <submittedName>
        <fullName evidence="1">Uncharacterized protein</fullName>
    </submittedName>
</protein>